<dbReference type="InParanoid" id="A0A409WNT4"/>
<evidence type="ECO:0000313" key="2">
    <source>
        <dbReference type="EMBL" id="PPQ80168.1"/>
    </source>
</evidence>
<comment type="caution">
    <text evidence="2">The sequence shown here is derived from an EMBL/GenBank/DDBJ whole genome shotgun (WGS) entry which is preliminary data.</text>
</comment>
<name>A0A409WNT4_PSICY</name>
<dbReference type="EMBL" id="NHYD01003344">
    <property type="protein sequence ID" value="PPQ80168.1"/>
    <property type="molecule type" value="Genomic_DNA"/>
</dbReference>
<protein>
    <submittedName>
        <fullName evidence="2">Uncharacterized protein</fullName>
    </submittedName>
</protein>
<feature type="compositionally biased region" description="Basic and acidic residues" evidence="1">
    <location>
        <begin position="276"/>
        <end position="289"/>
    </location>
</feature>
<keyword evidence="3" id="KW-1185">Reference proteome</keyword>
<sequence>MSPSSINSIQVPSNIDLLVQYAQNDANWKMPQHVNLDNDSDNMKLAGHSECSLHIEDMFPILGNIPGDESHTPQYWATNHVYPAEVSGDTLPLHLNTGSIDYNPDKEDPLPASLISSMPLTREFSTNILGPSQALNIAREESQSSGGNNSPSPLGVKFPVTLAPGCILLENGLVHGPQVRPGLGQELGRVYSTFQILENGEIGKYLDRYWCLKCDHQDSIRGDMVKHVRNHYPPTFNCRDRGCQCIDQQTLFHHKRAMDRHIKTFKNPGNRKRKRQKDDQNHAQEDRAPNSKRARRRKAA</sequence>
<evidence type="ECO:0000256" key="1">
    <source>
        <dbReference type="SAM" id="MobiDB-lite"/>
    </source>
</evidence>
<proteinExistence type="predicted"/>
<accession>A0A409WNT4</accession>
<dbReference type="Proteomes" id="UP000283269">
    <property type="component" value="Unassembled WGS sequence"/>
</dbReference>
<feature type="region of interest" description="Disordered" evidence="1">
    <location>
        <begin position="263"/>
        <end position="300"/>
    </location>
</feature>
<organism evidence="2 3">
    <name type="scientific">Psilocybe cyanescens</name>
    <dbReference type="NCBI Taxonomy" id="93625"/>
    <lineage>
        <taxon>Eukaryota</taxon>
        <taxon>Fungi</taxon>
        <taxon>Dikarya</taxon>
        <taxon>Basidiomycota</taxon>
        <taxon>Agaricomycotina</taxon>
        <taxon>Agaricomycetes</taxon>
        <taxon>Agaricomycetidae</taxon>
        <taxon>Agaricales</taxon>
        <taxon>Agaricineae</taxon>
        <taxon>Strophariaceae</taxon>
        <taxon>Psilocybe</taxon>
    </lineage>
</organism>
<feature type="compositionally biased region" description="Basic residues" evidence="1">
    <location>
        <begin position="290"/>
        <end position="300"/>
    </location>
</feature>
<reference evidence="2 3" key="1">
    <citation type="journal article" date="2018" name="Evol. Lett.">
        <title>Horizontal gene cluster transfer increased hallucinogenic mushroom diversity.</title>
        <authorList>
            <person name="Reynolds H.T."/>
            <person name="Vijayakumar V."/>
            <person name="Gluck-Thaler E."/>
            <person name="Korotkin H.B."/>
            <person name="Matheny P.B."/>
            <person name="Slot J.C."/>
        </authorList>
    </citation>
    <scope>NUCLEOTIDE SEQUENCE [LARGE SCALE GENOMIC DNA]</scope>
    <source>
        <strain evidence="2 3">2631</strain>
    </source>
</reference>
<gene>
    <name evidence="2" type="ORF">CVT25_001461</name>
</gene>
<evidence type="ECO:0000313" key="3">
    <source>
        <dbReference type="Proteomes" id="UP000283269"/>
    </source>
</evidence>
<dbReference type="AlphaFoldDB" id="A0A409WNT4"/>